<accession>A0A9N9AX89</accession>
<organism evidence="1 2">
    <name type="scientific">Paraglomus occultum</name>
    <dbReference type="NCBI Taxonomy" id="144539"/>
    <lineage>
        <taxon>Eukaryota</taxon>
        <taxon>Fungi</taxon>
        <taxon>Fungi incertae sedis</taxon>
        <taxon>Mucoromycota</taxon>
        <taxon>Glomeromycotina</taxon>
        <taxon>Glomeromycetes</taxon>
        <taxon>Paraglomerales</taxon>
        <taxon>Paraglomeraceae</taxon>
        <taxon>Paraglomus</taxon>
    </lineage>
</organism>
<evidence type="ECO:0000313" key="2">
    <source>
        <dbReference type="Proteomes" id="UP000789572"/>
    </source>
</evidence>
<gene>
    <name evidence="1" type="ORF">POCULU_LOCUS4878</name>
</gene>
<sequence length="97" mass="11346">MASSRKILKELDENRKHERVAYFELWVSYALDNDPTNATLFRNKYDKSGDEGRNNIVGNIRTYFSLKIQTAPMSFRQAVAEAFDVNYLNQRHGWLSI</sequence>
<dbReference type="EMBL" id="CAJVPJ010000675">
    <property type="protein sequence ID" value="CAG8548075.1"/>
    <property type="molecule type" value="Genomic_DNA"/>
</dbReference>
<comment type="caution">
    <text evidence="1">The sequence shown here is derived from an EMBL/GenBank/DDBJ whole genome shotgun (WGS) entry which is preliminary data.</text>
</comment>
<evidence type="ECO:0000313" key="1">
    <source>
        <dbReference type="EMBL" id="CAG8548075.1"/>
    </source>
</evidence>
<reference evidence="1" key="1">
    <citation type="submission" date="2021-06" db="EMBL/GenBank/DDBJ databases">
        <authorList>
            <person name="Kallberg Y."/>
            <person name="Tangrot J."/>
            <person name="Rosling A."/>
        </authorList>
    </citation>
    <scope>NUCLEOTIDE SEQUENCE</scope>
    <source>
        <strain evidence="1">IA702</strain>
    </source>
</reference>
<dbReference type="Proteomes" id="UP000789572">
    <property type="component" value="Unassembled WGS sequence"/>
</dbReference>
<protein>
    <submittedName>
        <fullName evidence="1">5611_t:CDS:1</fullName>
    </submittedName>
</protein>
<proteinExistence type="predicted"/>
<dbReference type="AlphaFoldDB" id="A0A9N9AX89"/>
<name>A0A9N9AX89_9GLOM</name>
<keyword evidence="2" id="KW-1185">Reference proteome</keyword>